<feature type="transmembrane region" description="Helical" evidence="6">
    <location>
        <begin position="421"/>
        <end position="441"/>
    </location>
</feature>
<evidence type="ECO:0000256" key="6">
    <source>
        <dbReference type="SAM" id="Phobius"/>
    </source>
</evidence>
<protein>
    <submittedName>
        <fullName evidence="7">Putative membrane protein YphA (DoxX/SURF4 family)</fullName>
    </submittedName>
</protein>
<feature type="transmembrane region" description="Helical" evidence="6">
    <location>
        <begin position="254"/>
        <end position="275"/>
    </location>
</feature>
<dbReference type="EMBL" id="JACHJL010000003">
    <property type="protein sequence ID" value="MBB5934468.1"/>
    <property type="molecule type" value="Genomic_DNA"/>
</dbReference>
<name>A0A7W9Q785_9ACTN</name>
<gene>
    <name evidence="7" type="ORF">FHS42_001515</name>
</gene>
<dbReference type="Pfam" id="PF07681">
    <property type="entry name" value="DoxX"/>
    <property type="match status" value="1"/>
</dbReference>
<feature type="region of interest" description="Disordered" evidence="5">
    <location>
        <begin position="98"/>
        <end position="118"/>
    </location>
</feature>
<evidence type="ECO:0000256" key="3">
    <source>
        <dbReference type="ARBA" id="ARBA00022989"/>
    </source>
</evidence>
<proteinExistence type="predicted"/>
<keyword evidence="8" id="KW-1185">Reference proteome</keyword>
<keyword evidence="2 6" id="KW-0812">Transmembrane</keyword>
<sequence>MLSDPAQVTAAHASFRVQLATPVRSRALAETAQIPVLAGAGAGPEARGGRRRPPVVWSGRTSPGDGAAQLLQAVRQSEASLAATAAASAAGTVRTAGGAVARPGHDGPGSGSGGDAGATQVLPRITAQDAQSATQALVIGPRTPHGTGEAPPGGPRYTHGWSEGGSAVEGPGDGSDTGEHTTVMGTMGAFGDGTGRADGDGTHWPTAGYPAVDEQDTDPDTVRAAYRTDEAEQPRKRRNTDSVRHAYYPGRRMNLGVVLLPLRVFLGFISIYAGMGKLCDPVYFDGGKRGSMVIWLQSLHPWAVASPLRNFALEHPVGAGLTIAFLQVVVGVLTVCGLWQRVAAAFGALLSAALLVTVSWRTVPAYDAPDIIYLAAWSPLIIAGAPVYSMDARLAGEAWRRLGPRVGVRDLRRRVLRRGSVLASVIIGLTLLVGSMLGGAVRSSDTVRVPGPSDPPINHLPGERLPGTSGESARPDTRAPESGRTGSPSVDDRVPDPPTSAPSAGSTPGATGQEAPPGSMDAGPSQPQTQQQGQVSGGQSSSQTSGVQTAPQAPQQPPQSAPQQQRQAPPPESDSESESETSGGGTGGNTVREGALGGLFG</sequence>
<feature type="region of interest" description="Disordered" evidence="5">
    <location>
        <begin position="444"/>
        <end position="601"/>
    </location>
</feature>
<evidence type="ECO:0000313" key="8">
    <source>
        <dbReference type="Proteomes" id="UP000588098"/>
    </source>
</evidence>
<feature type="compositionally biased region" description="Gly residues" evidence="5">
    <location>
        <begin position="106"/>
        <end position="116"/>
    </location>
</feature>
<feature type="region of interest" description="Disordered" evidence="5">
    <location>
        <begin position="140"/>
        <end position="175"/>
    </location>
</feature>
<reference evidence="7 8" key="1">
    <citation type="submission" date="2020-08" db="EMBL/GenBank/DDBJ databases">
        <title>Genomic Encyclopedia of Type Strains, Phase III (KMG-III): the genomes of soil and plant-associated and newly described type strains.</title>
        <authorList>
            <person name="Whitman W."/>
        </authorList>
    </citation>
    <scope>NUCLEOTIDE SEQUENCE [LARGE SCALE GENOMIC DNA]</scope>
    <source>
        <strain evidence="7 8">CECT 8305</strain>
    </source>
</reference>
<evidence type="ECO:0000256" key="4">
    <source>
        <dbReference type="ARBA" id="ARBA00023136"/>
    </source>
</evidence>
<evidence type="ECO:0000256" key="2">
    <source>
        <dbReference type="ARBA" id="ARBA00022692"/>
    </source>
</evidence>
<evidence type="ECO:0000256" key="1">
    <source>
        <dbReference type="ARBA" id="ARBA00004141"/>
    </source>
</evidence>
<dbReference type="Proteomes" id="UP000588098">
    <property type="component" value="Unassembled WGS sequence"/>
</dbReference>
<dbReference type="InterPro" id="IPR032808">
    <property type="entry name" value="DoxX"/>
</dbReference>
<feature type="transmembrane region" description="Helical" evidence="6">
    <location>
        <begin position="317"/>
        <end position="335"/>
    </location>
</feature>
<comment type="caution">
    <text evidence="7">The sequence shown here is derived from an EMBL/GenBank/DDBJ whole genome shotgun (WGS) entry which is preliminary data.</text>
</comment>
<feature type="compositionally biased region" description="Low complexity" evidence="5">
    <location>
        <begin position="501"/>
        <end position="512"/>
    </location>
</feature>
<feature type="compositionally biased region" description="Low complexity" evidence="5">
    <location>
        <begin position="523"/>
        <end position="553"/>
    </location>
</feature>
<feature type="transmembrane region" description="Helical" evidence="6">
    <location>
        <begin position="342"/>
        <end position="360"/>
    </location>
</feature>
<evidence type="ECO:0000313" key="7">
    <source>
        <dbReference type="EMBL" id="MBB5934468.1"/>
    </source>
</evidence>
<keyword evidence="4 6" id="KW-0472">Membrane</keyword>
<dbReference type="RefSeq" id="WP_376772539.1">
    <property type="nucleotide sequence ID" value="NZ_JACHJL010000003.1"/>
</dbReference>
<dbReference type="AlphaFoldDB" id="A0A7W9Q785"/>
<organism evidence="7 8">
    <name type="scientific">Streptomyces zagrosensis</name>
    <dbReference type="NCBI Taxonomy" id="1042984"/>
    <lineage>
        <taxon>Bacteria</taxon>
        <taxon>Bacillati</taxon>
        <taxon>Actinomycetota</taxon>
        <taxon>Actinomycetes</taxon>
        <taxon>Kitasatosporales</taxon>
        <taxon>Streptomycetaceae</taxon>
        <taxon>Streptomyces</taxon>
    </lineage>
</organism>
<evidence type="ECO:0000256" key="5">
    <source>
        <dbReference type="SAM" id="MobiDB-lite"/>
    </source>
</evidence>
<accession>A0A7W9Q785</accession>
<dbReference type="GO" id="GO:0016020">
    <property type="term" value="C:membrane"/>
    <property type="evidence" value="ECO:0007669"/>
    <property type="project" value="UniProtKB-SubCell"/>
</dbReference>
<feature type="transmembrane region" description="Helical" evidence="6">
    <location>
        <begin position="372"/>
        <end position="390"/>
    </location>
</feature>
<comment type="subcellular location">
    <subcellularLocation>
        <location evidence="1">Membrane</location>
        <topology evidence="1">Multi-pass membrane protein</topology>
    </subcellularLocation>
</comment>
<dbReference type="PANTHER" id="PTHR39157">
    <property type="entry name" value="INTEGRAL MEMBRANE PROTEIN-RELATED"/>
    <property type="match status" value="1"/>
</dbReference>
<keyword evidence="3 6" id="KW-1133">Transmembrane helix</keyword>
<dbReference type="PANTHER" id="PTHR39157:SF1">
    <property type="entry name" value="DOXX FAMILY PROTEIN"/>
    <property type="match status" value="1"/>
</dbReference>